<reference evidence="1" key="1">
    <citation type="journal article" date="2012" name="Science">
        <title>Fermentation, hydrogen, and sulfur metabolism in multiple uncultivated bacterial phyla.</title>
        <authorList>
            <person name="Wrighton K.C."/>
            <person name="Thomas B.C."/>
            <person name="Sharon I."/>
            <person name="Miller C.S."/>
            <person name="Castelle C.J."/>
            <person name="VerBerkmoes N.C."/>
            <person name="Wilkins M.J."/>
            <person name="Hettich R.L."/>
            <person name="Lipton M.S."/>
            <person name="Williams K.H."/>
            <person name="Long P.E."/>
            <person name="Banfield J.F."/>
        </authorList>
    </citation>
    <scope>NUCLEOTIDE SEQUENCE [LARGE SCALE GENOMIC DNA]</scope>
</reference>
<comment type="caution">
    <text evidence="1">The sequence shown here is derived from an EMBL/GenBank/DDBJ whole genome shotgun (WGS) entry which is preliminary data.</text>
</comment>
<protein>
    <submittedName>
        <fullName evidence="1">Uncharacterized protein</fullName>
    </submittedName>
</protein>
<dbReference type="EMBL" id="AMFJ01036104">
    <property type="protein sequence ID" value="EKD25248.1"/>
    <property type="molecule type" value="Genomic_DNA"/>
</dbReference>
<name>K1XY28_9BACT</name>
<accession>K1XY28</accession>
<proteinExistence type="predicted"/>
<sequence length="97" mass="11801">MANKAKNIFEFKRDFREKIERTAKTPWSERFIEDTKSAMFKAMVANPEYQRLKKEYFQMPKSERMQEKKFQEAFADAHKVNHHLDEDDFRKSYGESK</sequence>
<evidence type="ECO:0000313" key="1">
    <source>
        <dbReference type="EMBL" id="EKD25248.1"/>
    </source>
</evidence>
<gene>
    <name evidence="1" type="ORF">ACD_80C00097G0010</name>
</gene>
<dbReference type="AlphaFoldDB" id="K1XY28"/>
<organism evidence="1">
    <name type="scientific">uncultured bacterium</name>
    <name type="common">gcode 4</name>
    <dbReference type="NCBI Taxonomy" id="1234023"/>
    <lineage>
        <taxon>Bacteria</taxon>
        <taxon>environmental samples</taxon>
    </lineage>
</organism>